<dbReference type="PANTHER" id="PTHR30469:SF15">
    <property type="entry name" value="HLYD FAMILY OF SECRETION PROTEINS"/>
    <property type="match status" value="1"/>
</dbReference>
<dbReference type="NCBIfam" id="TIGR02971">
    <property type="entry name" value="heterocyst_DevB"/>
    <property type="match status" value="1"/>
</dbReference>
<feature type="domain" description="Multidrug resistance protein MdtA-like alpha-helical hairpin" evidence="2">
    <location>
        <begin position="230"/>
        <end position="295"/>
    </location>
</feature>
<evidence type="ECO:0000259" key="2">
    <source>
        <dbReference type="Pfam" id="PF25876"/>
    </source>
</evidence>
<dbReference type="PANTHER" id="PTHR30469">
    <property type="entry name" value="MULTIDRUG RESISTANCE PROTEIN MDTA"/>
    <property type="match status" value="1"/>
</dbReference>
<keyword evidence="4" id="KW-1185">Reference proteome</keyword>
<dbReference type="GO" id="GO:0015562">
    <property type="term" value="F:efflux transmembrane transporter activity"/>
    <property type="evidence" value="ECO:0007669"/>
    <property type="project" value="TreeGrafter"/>
</dbReference>
<dbReference type="Proteomes" id="UP000232003">
    <property type="component" value="Chromosome"/>
</dbReference>
<reference evidence="3 4" key="1">
    <citation type="submission" date="2017-11" db="EMBL/GenBank/DDBJ databases">
        <title>Complete genome of a free-living desiccation-tolerant cyanobacterium and its photosynthetic adaptation to extreme terrestrial habitat.</title>
        <authorList>
            <person name="Shang J."/>
        </authorList>
    </citation>
    <scope>NUCLEOTIDE SEQUENCE [LARGE SCALE GENOMIC DNA]</scope>
    <source>
        <strain evidence="3 4">CCNUN1</strain>
    </source>
</reference>
<accession>A0A2K8SQH6</accession>
<dbReference type="InterPro" id="IPR014315">
    <property type="entry name" value="ABC_heterocyst_DevB"/>
</dbReference>
<proteinExistence type="predicted"/>
<gene>
    <name evidence="3" type="ORF">COO91_03604</name>
</gene>
<dbReference type="Pfam" id="PF25876">
    <property type="entry name" value="HH_MFP_RND"/>
    <property type="match status" value="1"/>
</dbReference>
<keyword evidence="1" id="KW-0175">Coiled coil</keyword>
<evidence type="ECO:0000256" key="1">
    <source>
        <dbReference type="SAM" id="Coils"/>
    </source>
</evidence>
<protein>
    <submittedName>
        <fullName evidence="3">ABC.CD.TX, HlyD family secretion protein</fullName>
    </submittedName>
</protein>
<dbReference type="KEGG" id="nfl:COO91_03604"/>
<name>A0A2K8SQH6_9NOSO</name>
<dbReference type="EMBL" id="CP024785">
    <property type="protein sequence ID" value="AUB37658.1"/>
    <property type="molecule type" value="Genomic_DNA"/>
</dbReference>
<dbReference type="InterPro" id="IPR058624">
    <property type="entry name" value="MdtA-like_HH"/>
</dbReference>
<dbReference type="AlphaFoldDB" id="A0A2K8SQH6"/>
<dbReference type="GO" id="GO:1990281">
    <property type="term" value="C:efflux pump complex"/>
    <property type="evidence" value="ECO:0007669"/>
    <property type="project" value="TreeGrafter"/>
</dbReference>
<dbReference type="Gene3D" id="2.40.30.170">
    <property type="match status" value="1"/>
</dbReference>
<organism evidence="3 4">
    <name type="scientific">Nostoc flagelliforme CCNUN1</name>
    <dbReference type="NCBI Taxonomy" id="2038116"/>
    <lineage>
        <taxon>Bacteria</taxon>
        <taxon>Bacillati</taxon>
        <taxon>Cyanobacteriota</taxon>
        <taxon>Cyanophyceae</taxon>
        <taxon>Nostocales</taxon>
        <taxon>Nostocaceae</taxon>
        <taxon>Nostoc</taxon>
    </lineage>
</organism>
<evidence type="ECO:0000313" key="4">
    <source>
        <dbReference type="Proteomes" id="UP000232003"/>
    </source>
</evidence>
<evidence type="ECO:0000313" key="3">
    <source>
        <dbReference type="EMBL" id="AUB37658.1"/>
    </source>
</evidence>
<sequence>MFVLSGWLLIKNPFIFTSISTIQVNGQHTMSRVTEKPKPSEQAFNQEQPKIWWGIAVAVPIVIAAGILGTAKIEQLRKLTTSVPVMPSTNSVSAVGRLEPRGEVVKLSAPSSGLAPSSRIQQLLVREGEQIKQGQIIAILDNRDTQIAGLQEAKAKVQEARANLAQIRAGSPRDIQAQRAVIARLQAQLIGERNAGQATIGRIAAQLSGDKLVQQATVNRLEAELSGQRDALRATLARIKAEQRNAQVDAGRYDYLYREGAISQQERDRRRLSAVTSNQQVAESQATLKQTLATLRQQLAEARATQIQNLATLQQQLIEAKVNRDKTVATLQRQIDEEKAKLSRILDVSPTDVQIAQAQVSNAIANIRRAEAELKLSYVQAPIAGEILKVYTKSGEAIGANGIAEIGQTSQMFVIAEVAEDSIGKVRIGQNATISSDNGAFSGELKGTVTEIGRKIGKKDVLNTDPAADVDARVVEVKIALSPEDSQKVSGLTYAKVVVDINN</sequence>
<dbReference type="SUPFAM" id="SSF111369">
    <property type="entry name" value="HlyD-like secretion proteins"/>
    <property type="match status" value="1"/>
</dbReference>
<feature type="coiled-coil region" evidence="1">
    <location>
        <begin position="218"/>
        <end position="249"/>
    </location>
</feature>
<feature type="coiled-coil region" evidence="1">
    <location>
        <begin position="285"/>
        <end position="373"/>
    </location>
</feature>